<evidence type="ECO:0000313" key="2">
    <source>
        <dbReference type="Proteomes" id="UP000622707"/>
    </source>
</evidence>
<comment type="caution">
    <text evidence="1">The sequence shown here is derived from an EMBL/GenBank/DDBJ whole genome shotgun (WGS) entry which is preliminary data.</text>
</comment>
<dbReference type="RefSeq" id="WP_201693272.1">
    <property type="nucleotide sequence ID" value="NZ_JAEQND010000020.1"/>
</dbReference>
<dbReference type="EMBL" id="JAEQND010000020">
    <property type="protein sequence ID" value="MBL0428641.1"/>
    <property type="molecule type" value="Genomic_DNA"/>
</dbReference>
<dbReference type="Proteomes" id="UP000622707">
    <property type="component" value="Unassembled WGS sequence"/>
</dbReference>
<proteinExistence type="predicted"/>
<accession>A0ABS1JXX6</accession>
<evidence type="ECO:0000313" key="1">
    <source>
        <dbReference type="EMBL" id="MBL0428641.1"/>
    </source>
</evidence>
<sequence length="282" mass="30051">MPGCVPAHRVIAARPCAVPPRFRAFAVRSEEPGHAFDARAPHERVHVVRGGLLDADSLARLAATGYARVEIEAFSDVTYANTTLAELAADAPGAAGLAARLAAALQRTGVLGDELEACRSSVEKRIDYLASRGAGFHNDVRGHWSRCLFWILVLDAADVEFVMPHAGVQLALAPGDLLVFDPAMAHGLCRVGDGGLVLEASFPDGPADRQIFLTGELQLTDAQWAALGAPWLPVEEHERRGALDLAVAEFDDRSGTIKRPAALRDGMKRSTCHVDDALAGEP</sequence>
<name>A0ABS1JXX6_9BURK</name>
<keyword evidence="2" id="KW-1185">Reference proteome</keyword>
<gene>
    <name evidence="1" type="ORF">JI746_26275</name>
</gene>
<organism evidence="1 2">
    <name type="scientific">Ramlibacter alkalitolerans</name>
    <dbReference type="NCBI Taxonomy" id="2039631"/>
    <lineage>
        <taxon>Bacteria</taxon>
        <taxon>Pseudomonadati</taxon>
        <taxon>Pseudomonadota</taxon>
        <taxon>Betaproteobacteria</taxon>
        <taxon>Burkholderiales</taxon>
        <taxon>Comamonadaceae</taxon>
        <taxon>Ramlibacter</taxon>
    </lineage>
</organism>
<protein>
    <submittedName>
        <fullName evidence="1">Uncharacterized protein</fullName>
    </submittedName>
</protein>
<reference evidence="1 2" key="1">
    <citation type="journal article" date="2017" name="Int. J. Syst. Evol. Microbiol.">
        <title>Ramlibacter alkalitolerans sp. nov., alkali-tolerant bacterium isolated from soil of ginseng.</title>
        <authorList>
            <person name="Lee D.H."/>
            <person name="Cha C.J."/>
        </authorList>
    </citation>
    <scope>NUCLEOTIDE SEQUENCE [LARGE SCALE GENOMIC DNA]</scope>
    <source>
        <strain evidence="1 2">KACC 19305</strain>
    </source>
</reference>